<gene>
    <name evidence="2" type="ORF">BDZ94DRAFT_1319781</name>
</gene>
<evidence type="ECO:0000259" key="1">
    <source>
        <dbReference type="Pfam" id="PF06985"/>
    </source>
</evidence>
<reference evidence="2" key="1">
    <citation type="submission" date="2020-11" db="EMBL/GenBank/DDBJ databases">
        <authorList>
            <consortium name="DOE Joint Genome Institute"/>
            <person name="Ahrendt S."/>
            <person name="Riley R."/>
            <person name="Andreopoulos W."/>
            <person name="Labutti K."/>
            <person name="Pangilinan J."/>
            <person name="Ruiz-Duenas F.J."/>
            <person name="Barrasa J.M."/>
            <person name="Sanchez-Garcia M."/>
            <person name="Camarero S."/>
            <person name="Miyauchi S."/>
            <person name="Serrano A."/>
            <person name="Linde D."/>
            <person name="Babiker R."/>
            <person name="Drula E."/>
            <person name="Ayuso-Fernandez I."/>
            <person name="Pacheco R."/>
            <person name="Padilla G."/>
            <person name="Ferreira P."/>
            <person name="Barriuso J."/>
            <person name="Kellner H."/>
            <person name="Castanera R."/>
            <person name="Alfaro M."/>
            <person name="Ramirez L."/>
            <person name="Pisabarro A.G."/>
            <person name="Kuo A."/>
            <person name="Tritt A."/>
            <person name="Lipzen A."/>
            <person name="He G."/>
            <person name="Yan M."/>
            <person name="Ng V."/>
            <person name="Cullen D."/>
            <person name="Martin F."/>
            <person name="Rosso M.-N."/>
            <person name="Henrissat B."/>
            <person name="Hibbett D."/>
            <person name="Martinez A.T."/>
            <person name="Grigoriev I.V."/>
        </authorList>
    </citation>
    <scope>NUCLEOTIDE SEQUENCE</scope>
    <source>
        <strain evidence="2">CBS 247.69</strain>
    </source>
</reference>
<dbReference type="EMBL" id="MU150243">
    <property type="protein sequence ID" value="KAF9466144.1"/>
    <property type="molecule type" value="Genomic_DNA"/>
</dbReference>
<feature type="domain" description="Heterokaryon incompatibility" evidence="1">
    <location>
        <begin position="194"/>
        <end position="339"/>
    </location>
</feature>
<accession>A0A9P5YBC3</accession>
<dbReference type="PANTHER" id="PTHR33112:SF16">
    <property type="entry name" value="HETEROKARYON INCOMPATIBILITY DOMAIN-CONTAINING PROTEIN"/>
    <property type="match status" value="1"/>
</dbReference>
<dbReference type="PANTHER" id="PTHR33112">
    <property type="entry name" value="DOMAIN PROTEIN, PUTATIVE-RELATED"/>
    <property type="match status" value="1"/>
</dbReference>
<dbReference type="OrthoDB" id="5125733at2759"/>
<dbReference type="Pfam" id="PF06985">
    <property type="entry name" value="HET"/>
    <property type="match status" value="1"/>
</dbReference>
<evidence type="ECO:0000313" key="3">
    <source>
        <dbReference type="Proteomes" id="UP000807353"/>
    </source>
</evidence>
<dbReference type="Proteomes" id="UP000807353">
    <property type="component" value="Unassembled WGS sequence"/>
</dbReference>
<dbReference type="AlphaFoldDB" id="A0A9P5YBC3"/>
<dbReference type="InterPro" id="IPR010730">
    <property type="entry name" value="HET"/>
</dbReference>
<protein>
    <submittedName>
        <fullName evidence="2">Heterokaryon incompatibility protein-domain-containing protein</fullName>
    </submittedName>
</protein>
<proteinExistence type="predicted"/>
<name>A0A9P5YBC3_9AGAR</name>
<evidence type="ECO:0000313" key="2">
    <source>
        <dbReference type="EMBL" id="KAF9466144.1"/>
    </source>
</evidence>
<keyword evidence="3" id="KW-1185">Reference proteome</keyword>
<sequence length="663" mass="74559">MPLRSGSLVCDACWGTLFTFDAFQTALSAKDSDSGPSRGFSYTTQPWDQIEEGEEKGCNWCDFLWDEIRFWYKSKKKKESPEPEEKFNVIARFENHKEHQRVILRLIIENDWSPSYSVCCHPEDNAAEFIPGRNLVWQVSSPRAYELASKCLTECTLHHTCPKPSKKQLPTRVIDCTDPENPKLIITAGLEGTYAALSYVWGEPQPHRTTTRNIPAYLGGIPYNILPQTIRDAITCTARLGLHYLWIDSLCILQDSIEDKDREIPQMCNIYHDAYFTIIAAAASRVGQGFLRDRAEPIDSILPFWCPDGRMGTISVEEEGRTPEGGVEPVDSRAWCYQERLLSPRALIYTTDTLRYRCQAVQNNVGDASFYFPPGKNDGLKLPTIMLSDTPTAAPLADEDLKALRDAWWEIVAEYTKRRLTESSDKLLAISGVAQLFQRYWKTRYIAGLWEINLSGDLLWKHKRARRSAGEVLIPGDYRAPSWSWAAADGAINSGSKLTSENILWTIHKCEAVPATQNEAFGRIVGGVLEVHAILRPVVWDPAEMELYEVPQAPKAKTARPRKGHVGYAYLDDEDDSVNQVAGGKIRGFAVVVGTDSKERPIRRLMGLLVVPEVRLGTDGAFRRVGMFYANGQHNEDADYDEDAPSCDVDAWIGAPREVACIL</sequence>
<organism evidence="2 3">
    <name type="scientific">Collybia nuda</name>
    <dbReference type="NCBI Taxonomy" id="64659"/>
    <lineage>
        <taxon>Eukaryota</taxon>
        <taxon>Fungi</taxon>
        <taxon>Dikarya</taxon>
        <taxon>Basidiomycota</taxon>
        <taxon>Agaricomycotina</taxon>
        <taxon>Agaricomycetes</taxon>
        <taxon>Agaricomycetidae</taxon>
        <taxon>Agaricales</taxon>
        <taxon>Tricholomatineae</taxon>
        <taxon>Clitocybaceae</taxon>
        <taxon>Collybia</taxon>
    </lineage>
</organism>
<comment type="caution">
    <text evidence="2">The sequence shown here is derived from an EMBL/GenBank/DDBJ whole genome shotgun (WGS) entry which is preliminary data.</text>
</comment>